<dbReference type="EMBL" id="JAVREM010000194">
    <property type="protein sequence ID" value="MDT0323751.1"/>
    <property type="molecule type" value="Genomic_DNA"/>
</dbReference>
<keyword evidence="2" id="KW-1185">Reference proteome</keyword>
<accession>A0ABU2M1M1</accession>
<comment type="caution">
    <text evidence="1">The sequence shown here is derived from an EMBL/GenBank/DDBJ whole genome shotgun (WGS) entry which is preliminary data.</text>
</comment>
<gene>
    <name evidence="1" type="ORF">RNC47_36185</name>
</gene>
<dbReference type="GeneID" id="98802283"/>
<sequence length="91" mass="9952">MNEPVIPRDRPGWQACIDRLVAELAEVEPGAEVQMIDATILGPKTMFTANTDDGRVLVWATLAELAHTCGQCGTVEPERITWCAKCAGKQR</sequence>
<evidence type="ECO:0008006" key="3">
    <source>
        <dbReference type="Google" id="ProtNLM"/>
    </source>
</evidence>
<proteinExistence type="predicted"/>
<protein>
    <recommendedName>
        <fullName evidence="3">DUF35 domain-containing protein</fullName>
    </recommendedName>
</protein>
<dbReference type="Proteomes" id="UP001183420">
    <property type="component" value="Unassembled WGS sequence"/>
</dbReference>
<name>A0ABU2M1M1_9ACTN</name>
<evidence type="ECO:0000313" key="2">
    <source>
        <dbReference type="Proteomes" id="UP001183420"/>
    </source>
</evidence>
<organism evidence="1 2">
    <name type="scientific">Streptomyces millisiae</name>
    <dbReference type="NCBI Taxonomy" id="3075542"/>
    <lineage>
        <taxon>Bacteria</taxon>
        <taxon>Bacillati</taxon>
        <taxon>Actinomycetota</taxon>
        <taxon>Actinomycetes</taxon>
        <taxon>Kitasatosporales</taxon>
        <taxon>Streptomycetaceae</taxon>
        <taxon>Streptomyces</taxon>
    </lineage>
</organism>
<dbReference type="RefSeq" id="WP_055119786.1">
    <property type="nucleotide sequence ID" value="NZ_JAVREM010000194.1"/>
</dbReference>
<reference evidence="2" key="1">
    <citation type="submission" date="2023-07" db="EMBL/GenBank/DDBJ databases">
        <title>30 novel species of actinomycetes from the DSMZ collection.</title>
        <authorList>
            <person name="Nouioui I."/>
        </authorList>
    </citation>
    <scope>NUCLEOTIDE SEQUENCE [LARGE SCALE GENOMIC DNA]</scope>
    <source>
        <strain evidence="2">DSM 44918</strain>
    </source>
</reference>
<evidence type="ECO:0000313" key="1">
    <source>
        <dbReference type="EMBL" id="MDT0323751.1"/>
    </source>
</evidence>